<evidence type="ECO:0000313" key="2">
    <source>
        <dbReference type="EMBL" id="SHO67231.1"/>
    </source>
</evidence>
<dbReference type="STRING" id="1123029.SAMN02745172_03904"/>
<dbReference type="OrthoDB" id="8410220at2"/>
<reference evidence="2 3" key="1">
    <citation type="submission" date="2016-12" db="EMBL/GenBank/DDBJ databases">
        <authorList>
            <person name="Song W.-J."/>
            <person name="Kurnit D.M."/>
        </authorList>
    </citation>
    <scope>NUCLEOTIDE SEQUENCE [LARGE SCALE GENOMIC DNA]</scope>
    <source>
        <strain evidence="2 3">DSM 19599</strain>
    </source>
</reference>
<sequence>MITAPDLEELSSEYFTPLLGSTFALEGEDGTVISTRLLSCVESVASTMPGSPRRAFTLILEATGAVAATLRGGSFLLQHDAMGTIGPLYVERILSVTAGTRLPAFQVIFN</sequence>
<name>A0A1M7ZQT5_9HYPH</name>
<feature type="domain" description="DUF6916" evidence="1">
    <location>
        <begin position="10"/>
        <end position="101"/>
    </location>
</feature>
<organism evidence="2 3">
    <name type="scientific">Pseudoxanthobacter soli DSM 19599</name>
    <dbReference type="NCBI Taxonomy" id="1123029"/>
    <lineage>
        <taxon>Bacteria</taxon>
        <taxon>Pseudomonadati</taxon>
        <taxon>Pseudomonadota</taxon>
        <taxon>Alphaproteobacteria</taxon>
        <taxon>Hyphomicrobiales</taxon>
        <taxon>Segnochrobactraceae</taxon>
        <taxon>Pseudoxanthobacter</taxon>
    </lineage>
</organism>
<evidence type="ECO:0000313" key="3">
    <source>
        <dbReference type="Proteomes" id="UP000186406"/>
    </source>
</evidence>
<gene>
    <name evidence="2" type="ORF">SAMN02745172_03904</name>
</gene>
<dbReference type="Proteomes" id="UP000186406">
    <property type="component" value="Unassembled WGS sequence"/>
</dbReference>
<evidence type="ECO:0000259" key="1">
    <source>
        <dbReference type="Pfam" id="PF21880"/>
    </source>
</evidence>
<dbReference type="AlphaFoldDB" id="A0A1M7ZQT5"/>
<keyword evidence="3" id="KW-1185">Reference proteome</keyword>
<dbReference type="Pfam" id="PF21880">
    <property type="entry name" value="DUF6916"/>
    <property type="match status" value="1"/>
</dbReference>
<dbReference type="InterPro" id="IPR054209">
    <property type="entry name" value="DUF6916"/>
</dbReference>
<dbReference type="RefSeq" id="WP_073631837.1">
    <property type="nucleotide sequence ID" value="NZ_FRXO01000011.1"/>
</dbReference>
<proteinExistence type="predicted"/>
<dbReference type="EMBL" id="FRXO01000011">
    <property type="protein sequence ID" value="SHO67231.1"/>
    <property type="molecule type" value="Genomic_DNA"/>
</dbReference>
<protein>
    <recommendedName>
        <fullName evidence="1">DUF6916 domain-containing protein</fullName>
    </recommendedName>
</protein>
<accession>A0A1M7ZQT5</accession>